<reference evidence="3 4" key="1">
    <citation type="submission" date="2020-08" db="EMBL/GenBank/DDBJ databases">
        <title>Genomic Encyclopedia of Type Strains, Phase IV (KMG-IV): sequencing the most valuable type-strain genomes for metagenomic binning, comparative biology and taxonomic classification.</title>
        <authorList>
            <person name="Goeker M."/>
        </authorList>
    </citation>
    <scope>NUCLEOTIDE SEQUENCE [LARGE SCALE GENOMIC DNA]</scope>
    <source>
        <strain evidence="3 4">DSM 26944</strain>
    </source>
</reference>
<dbReference type="Proteomes" id="UP000555546">
    <property type="component" value="Unassembled WGS sequence"/>
</dbReference>
<proteinExistence type="inferred from homology"/>
<dbReference type="RefSeq" id="WP_183656551.1">
    <property type="nucleotide sequence ID" value="NZ_JACIJG010000020.1"/>
</dbReference>
<dbReference type="InterPro" id="IPR029069">
    <property type="entry name" value="HotDog_dom_sf"/>
</dbReference>
<sequence length="143" mass="16168">MPIPSRATRTIITPRVSETDGCGHINNTTLPVWFEAGRRRIFEAITPSMNFSDWKLSLVEMNVSFLKQIYLNADVEISTWVSKLGNKSLTIRETASQNGVICAKGAIVYVYFDYQAQQSLRIPDDVRVRLSGFVHEAVEESEK</sequence>
<accession>A0A7W9EPL7</accession>
<dbReference type="InterPro" id="IPR050563">
    <property type="entry name" value="4-hydroxybenzoyl-CoA_TE"/>
</dbReference>
<dbReference type="Gene3D" id="3.10.129.10">
    <property type="entry name" value="Hotdog Thioesterase"/>
    <property type="match status" value="1"/>
</dbReference>
<dbReference type="PANTHER" id="PTHR31793">
    <property type="entry name" value="4-HYDROXYBENZOYL-COA THIOESTERASE FAMILY MEMBER"/>
    <property type="match status" value="1"/>
</dbReference>
<keyword evidence="2 3" id="KW-0378">Hydrolase</keyword>
<keyword evidence="4" id="KW-1185">Reference proteome</keyword>
<evidence type="ECO:0000256" key="1">
    <source>
        <dbReference type="ARBA" id="ARBA00005953"/>
    </source>
</evidence>
<evidence type="ECO:0000256" key="2">
    <source>
        <dbReference type="ARBA" id="ARBA00022801"/>
    </source>
</evidence>
<protein>
    <submittedName>
        <fullName evidence="3">Acyl-CoA thioester hydrolase</fullName>
        <ecNumber evidence="3">3.1.2.-</ecNumber>
    </submittedName>
</protein>
<evidence type="ECO:0000313" key="3">
    <source>
        <dbReference type="EMBL" id="MBB5703936.1"/>
    </source>
</evidence>
<evidence type="ECO:0000313" key="4">
    <source>
        <dbReference type="Proteomes" id="UP000555546"/>
    </source>
</evidence>
<dbReference type="PANTHER" id="PTHR31793:SF27">
    <property type="entry name" value="NOVEL THIOESTERASE SUPERFAMILY DOMAIN AND SAPOSIN A-TYPE DOMAIN CONTAINING PROTEIN (0610012H03RIK)"/>
    <property type="match status" value="1"/>
</dbReference>
<dbReference type="EC" id="3.1.2.-" evidence="3"/>
<comment type="caution">
    <text evidence="3">The sequence shown here is derived from an EMBL/GenBank/DDBJ whole genome shotgun (WGS) entry which is preliminary data.</text>
</comment>
<dbReference type="GO" id="GO:0047617">
    <property type="term" value="F:fatty acyl-CoA hydrolase activity"/>
    <property type="evidence" value="ECO:0007669"/>
    <property type="project" value="TreeGrafter"/>
</dbReference>
<gene>
    <name evidence="3" type="ORF">FHS76_003851</name>
</gene>
<name>A0A7W9EPL7_9HYPH</name>
<dbReference type="CDD" id="cd00586">
    <property type="entry name" value="4HBT"/>
    <property type="match status" value="1"/>
</dbReference>
<comment type="similarity">
    <text evidence="1">Belongs to the 4-hydroxybenzoyl-CoA thioesterase family.</text>
</comment>
<dbReference type="Pfam" id="PF13279">
    <property type="entry name" value="4HBT_2"/>
    <property type="match status" value="1"/>
</dbReference>
<dbReference type="SUPFAM" id="SSF54637">
    <property type="entry name" value="Thioesterase/thiol ester dehydrase-isomerase"/>
    <property type="match status" value="1"/>
</dbReference>
<dbReference type="EMBL" id="JACIJG010000020">
    <property type="protein sequence ID" value="MBB5703936.1"/>
    <property type="molecule type" value="Genomic_DNA"/>
</dbReference>
<organism evidence="3 4">
    <name type="scientific">Brucella daejeonensis</name>
    <dbReference type="NCBI Taxonomy" id="659015"/>
    <lineage>
        <taxon>Bacteria</taxon>
        <taxon>Pseudomonadati</taxon>
        <taxon>Pseudomonadota</taxon>
        <taxon>Alphaproteobacteria</taxon>
        <taxon>Hyphomicrobiales</taxon>
        <taxon>Brucellaceae</taxon>
        <taxon>Brucella/Ochrobactrum group</taxon>
        <taxon>Brucella</taxon>
    </lineage>
</organism>
<dbReference type="AlphaFoldDB" id="A0A7W9EPL7"/>